<dbReference type="Pfam" id="PF07690">
    <property type="entry name" value="MFS_1"/>
    <property type="match status" value="1"/>
</dbReference>
<gene>
    <name evidence="5" type="ORF">Pan161_16650</name>
</gene>
<feature type="transmembrane region" description="Helical" evidence="4">
    <location>
        <begin position="12"/>
        <end position="32"/>
    </location>
</feature>
<feature type="transmembrane region" description="Helical" evidence="4">
    <location>
        <begin position="95"/>
        <end position="114"/>
    </location>
</feature>
<feature type="transmembrane region" description="Helical" evidence="4">
    <location>
        <begin position="71"/>
        <end position="89"/>
    </location>
</feature>
<sequence length="432" mass="48031">MFNTNYMVLRFYLYSFFKNLRFADPFLILYFLALDLSYSEIGLLLGLQHLVTVLLEFPSGIFADHWGRRRATALCFAFYSLSFTGFGMTGQITELPLIFWLGGCLALFALGEALRTGSHKAIMLDYLDSMDQSHLATQLLGRTRSVSKFTSALAALSGGVLLAWSRDYRLLFYLSAGAAVCGFLLLLTYPRALEGDAYRARRTKSDKPVVSMQQPFRVMWQRASFRKLFIQSVVFESQLKMILKYFTQPFLKNGLAMFGIPIIAPVGVSGFASAGAIFVGLNEFLRDSLGALGARFSSVFELQAGSQSHALNRIYFGGFFAVLFLAGCAVNLKWGLLPGLVLLMVLTLLQNLRRPVFVSALNTEMMKTERASVLSLESVSRAVTVAVLLPLFGWAADQFGLLAVWILATLILLSGFLFKIRDEDVSKNKLPD</sequence>
<dbReference type="GO" id="GO:0022857">
    <property type="term" value="F:transmembrane transporter activity"/>
    <property type="evidence" value="ECO:0007669"/>
    <property type="project" value="InterPro"/>
</dbReference>
<dbReference type="PANTHER" id="PTHR23530:SF1">
    <property type="entry name" value="PERMEASE, MAJOR FACILITATOR SUPERFAMILY-RELATED"/>
    <property type="match status" value="1"/>
</dbReference>
<keyword evidence="6" id="KW-1185">Reference proteome</keyword>
<dbReference type="KEGG" id="gax:Pan161_16650"/>
<dbReference type="OrthoDB" id="9816124at2"/>
<feature type="transmembrane region" description="Helical" evidence="4">
    <location>
        <begin position="38"/>
        <end position="59"/>
    </location>
</feature>
<accession>A0A517VAK0</accession>
<feature type="transmembrane region" description="Helical" evidence="4">
    <location>
        <begin position="399"/>
        <end position="418"/>
    </location>
</feature>
<dbReference type="RefSeq" id="WP_145225714.1">
    <property type="nucleotide sequence ID" value="NZ_CP036343.1"/>
</dbReference>
<dbReference type="InterPro" id="IPR036259">
    <property type="entry name" value="MFS_trans_sf"/>
</dbReference>
<protein>
    <submittedName>
        <fullName evidence="5">Major Facilitator Superfamily protein</fullName>
    </submittedName>
</protein>
<keyword evidence="3 4" id="KW-0472">Membrane</keyword>
<dbReference type="InterPro" id="IPR053160">
    <property type="entry name" value="MFS_DHA3_Transporter"/>
</dbReference>
<keyword evidence="2 4" id="KW-1133">Transmembrane helix</keyword>
<keyword evidence="1 4" id="KW-0812">Transmembrane</keyword>
<dbReference type="InterPro" id="IPR011701">
    <property type="entry name" value="MFS"/>
</dbReference>
<feature type="transmembrane region" description="Helical" evidence="4">
    <location>
        <begin position="340"/>
        <end position="361"/>
    </location>
</feature>
<feature type="transmembrane region" description="Helical" evidence="4">
    <location>
        <begin position="258"/>
        <end position="281"/>
    </location>
</feature>
<reference evidence="5 6" key="1">
    <citation type="submission" date="2019-02" db="EMBL/GenBank/DDBJ databases">
        <title>Deep-cultivation of Planctomycetes and their phenomic and genomic characterization uncovers novel biology.</title>
        <authorList>
            <person name="Wiegand S."/>
            <person name="Jogler M."/>
            <person name="Boedeker C."/>
            <person name="Pinto D."/>
            <person name="Vollmers J."/>
            <person name="Rivas-Marin E."/>
            <person name="Kohn T."/>
            <person name="Peeters S.H."/>
            <person name="Heuer A."/>
            <person name="Rast P."/>
            <person name="Oberbeckmann S."/>
            <person name="Bunk B."/>
            <person name="Jeske O."/>
            <person name="Meyerdierks A."/>
            <person name="Storesund J.E."/>
            <person name="Kallscheuer N."/>
            <person name="Luecker S."/>
            <person name="Lage O.M."/>
            <person name="Pohl T."/>
            <person name="Merkel B.J."/>
            <person name="Hornburger P."/>
            <person name="Mueller R.-W."/>
            <person name="Bruemmer F."/>
            <person name="Labrenz M."/>
            <person name="Spormann A.M."/>
            <person name="Op den Camp H."/>
            <person name="Overmann J."/>
            <person name="Amann R."/>
            <person name="Jetten M.S.M."/>
            <person name="Mascher T."/>
            <person name="Medema M.H."/>
            <person name="Devos D.P."/>
            <person name="Kaster A.-K."/>
            <person name="Ovreas L."/>
            <person name="Rohde M."/>
            <person name="Galperin M.Y."/>
            <person name="Jogler C."/>
        </authorList>
    </citation>
    <scope>NUCLEOTIDE SEQUENCE [LARGE SCALE GENOMIC DNA]</scope>
    <source>
        <strain evidence="5 6">Pan161</strain>
    </source>
</reference>
<proteinExistence type="predicted"/>
<evidence type="ECO:0000256" key="3">
    <source>
        <dbReference type="ARBA" id="ARBA00023136"/>
    </source>
</evidence>
<name>A0A517VAK0_9PLAN</name>
<organism evidence="5 6">
    <name type="scientific">Gimesia algae</name>
    <dbReference type="NCBI Taxonomy" id="2527971"/>
    <lineage>
        <taxon>Bacteria</taxon>
        <taxon>Pseudomonadati</taxon>
        <taxon>Planctomycetota</taxon>
        <taxon>Planctomycetia</taxon>
        <taxon>Planctomycetales</taxon>
        <taxon>Planctomycetaceae</taxon>
        <taxon>Gimesia</taxon>
    </lineage>
</organism>
<evidence type="ECO:0000256" key="4">
    <source>
        <dbReference type="SAM" id="Phobius"/>
    </source>
</evidence>
<evidence type="ECO:0000313" key="6">
    <source>
        <dbReference type="Proteomes" id="UP000316855"/>
    </source>
</evidence>
<dbReference type="CDD" id="cd06174">
    <property type="entry name" value="MFS"/>
    <property type="match status" value="1"/>
</dbReference>
<dbReference type="SUPFAM" id="SSF103473">
    <property type="entry name" value="MFS general substrate transporter"/>
    <property type="match status" value="1"/>
</dbReference>
<dbReference type="PANTHER" id="PTHR23530">
    <property type="entry name" value="TRANSPORT PROTEIN-RELATED"/>
    <property type="match status" value="1"/>
</dbReference>
<dbReference type="AlphaFoldDB" id="A0A517VAK0"/>
<feature type="transmembrane region" description="Helical" evidence="4">
    <location>
        <begin position="314"/>
        <end position="334"/>
    </location>
</feature>
<dbReference type="EMBL" id="CP036343">
    <property type="protein sequence ID" value="QDT90032.1"/>
    <property type="molecule type" value="Genomic_DNA"/>
</dbReference>
<feature type="transmembrane region" description="Helical" evidence="4">
    <location>
        <begin position="373"/>
        <end position="393"/>
    </location>
</feature>
<evidence type="ECO:0000313" key="5">
    <source>
        <dbReference type="EMBL" id="QDT90032.1"/>
    </source>
</evidence>
<dbReference type="Gene3D" id="1.20.1250.20">
    <property type="entry name" value="MFS general substrate transporter like domains"/>
    <property type="match status" value="1"/>
</dbReference>
<feature type="transmembrane region" description="Helical" evidence="4">
    <location>
        <begin position="170"/>
        <end position="189"/>
    </location>
</feature>
<dbReference type="Proteomes" id="UP000316855">
    <property type="component" value="Chromosome"/>
</dbReference>
<evidence type="ECO:0000256" key="2">
    <source>
        <dbReference type="ARBA" id="ARBA00022989"/>
    </source>
</evidence>
<evidence type="ECO:0000256" key="1">
    <source>
        <dbReference type="ARBA" id="ARBA00022692"/>
    </source>
</evidence>